<keyword evidence="1" id="KW-0472">Membrane</keyword>
<keyword evidence="1" id="KW-1133">Transmembrane helix</keyword>
<dbReference type="Proteomes" id="UP000475862">
    <property type="component" value="Unassembled WGS sequence"/>
</dbReference>
<sequence length="221" mass="25891">MSDQSLRYTNIHHSIENNDLQIVYAILWNIAYLMIVVPCLLCCGRNSHSFNEYLSQIYKIYLYFSSLLHHEYSLTNFKAKEKFLNLFSIPFLLLVEGQNSIYSDNEVFSTGNSRNIWLYNSLIRFDKMVMANPRVIFWLSDLRSSLSFLKQIIQVYILDSTSSVDMLMIDKCFVMFLSSIDKYSGRIAQCPCSTIRDHNMEPSAAIAVFVLQKYRYRLVMK</sequence>
<evidence type="ECO:0000313" key="2">
    <source>
        <dbReference type="EMBL" id="KAE9524368.1"/>
    </source>
</evidence>
<name>A0A6G0T1T7_APHGL</name>
<gene>
    <name evidence="2" type="ORF">AGLY_015205</name>
</gene>
<organism evidence="2 3">
    <name type="scientific">Aphis glycines</name>
    <name type="common">Soybean aphid</name>
    <dbReference type="NCBI Taxonomy" id="307491"/>
    <lineage>
        <taxon>Eukaryota</taxon>
        <taxon>Metazoa</taxon>
        <taxon>Ecdysozoa</taxon>
        <taxon>Arthropoda</taxon>
        <taxon>Hexapoda</taxon>
        <taxon>Insecta</taxon>
        <taxon>Pterygota</taxon>
        <taxon>Neoptera</taxon>
        <taxon>Paraneoptera</taxon>
        <taxon>Hemiptera</taxon>
        <taxon>Sternorrhyncha</taxon>
        <taxon>Aphidomorpha</taxon>
        <taxon>Aphidoidea</taxon>
        <taxon>Aphididae</taxon>
        <taxon>Aphidini</taxon>
        <taxon>Aphis</taxon>
        <taxon>Aphis</taxon>
    </lineage>
</organism>
<evidence type="ECO:0000256" key="1">
    <source>
        <dbReference type="SAM" id="Phobius"/>
    </source>
</evidence>
<keyword evidence="3" id="KW-1185">Reference proteome</keyword>
<protein>
    <submittedName>
        <fullName evidence="2">Uncharacterized protein</fullName>
    </submittedName>
</protein>
<dbReference type="EMBL" id="VYZN01000069">
    <property type="protein sequence ID" value="KAE9524368.1"/>
    <property type="molecule type" value="Genomic_DNA"/>
</dbReference>
<reference evidence="2 3" key="1">
    <citation type="submission" date="2019-08" db="EMBL/GenBank/DDBJ databases">
        <title>The genome of the soybean aphid Biotype 1, its phylome, world population structure and adaptation to the North American continent.</title>
        <authorList>
            <person name="Giordano R."/>
            <person name="Donthu R.K."/>
            <person name="Hernandez A.G."/>
            <person name="Wright C.L."/>
            <person name="Zimin A.V."/>
        </authorList>
    </citation>
    <scope>NUCLEOTIDE SEQUENCE [LARGE SCALE GENOMIC DNA]</scope>
    <source>
        <tissue evidence="2">Whole aphids</tissue>
    </source>
</reference>
<comment type="caution">
    <text evidence="2">The sequence shown here is derived from an EMBL/GenBank/DDBJ whole genome shotgun (WGS) entry which is preliminary data.</text>
</comment>
<evidence type="ECO:0000313" key="3">
    <source>
        <dbReference type="Proteomes" id="UP000475862"/>
    </source>
</evidence>
<accession>A0A6G0T1T7</accession>
<dbReference type="AlphaFoldDB" id="A0A6G0T1T7"/>
<proteinExistence type="predicted"/>
<feature type="transmembrane region" description="Helical" evidence="1">
    <location>
        <begin position="22"/>
        <end position="43"/>
    </location>
</feature>
<keyword evidence="1" id="KW-0812">Transmembrane</keyword>